<dbReference type="RefSeq" id="WP_249602196.1">
    <property type="nucleotide sequence ID" value="NZ_JAKHSK010000021.1"/>
</dbReference>
<protein>
    <submittedName>
        <fullName evidence="5">Efflux RND transporter periplasmic adaptor subunit</fullName>
    </submittedName>
</protein>
<evidence type="ECO:0000259" key="3">
    <source>
        <dbReference type="Pfam" id="PF25917"/>
    </source>
</evidence>
<dbReference type="PANTHER" id="PTHR30097">
    <property type="entry name" value="CATION EFFLUX SYSTEM PROTEIN CUSB"/>
    <property type="match status" value="1"/>
</dbReference>
<dbReference type="Gene3D" id="1.10.287.470">
    <property type="entry name" value="Helix hairpin bin"/>
    <property type="match status" value="1"/>
</dbReference>
<name>A0A9X1ZZV5_9FLAO</name>
<dbReference type="SUPFAM" id="SSF111369">
    <property type="entry name" value="HlyD-like secretion proteins"/>
    <property type="match status" value="1"/>
</dbReference>
<dbReference type="InterPro" id="IPR051909">
    <property type="entry name" value="MFP_Cation_Efflux"/>
</dbReference>
<keyword evidence="6" id="KW-1185">Reference proteome</keyword>
<comment type="similarity">
    <text evidence="1">Belongs to the membrane fusion protein (MFP) (TC 8.A.1) family.</text>
</comment>
<feature type="domain" description="Multidrug resistance protein MdtA-like barrel-sandwich hybrid" evidence="3">
    <location>
        <begin position="89"/>
        <end position="232"/>
    </location>
</feature>
<dbReference type="GO" id="GO:0060003">
    <property type="term" value="P:copper ion export"/>
    <property type="evidence" value="ECO:0007669"/>
    <property type="project" value="TreeGrafter"/>
</dbReference>
<dbReference type="Proteomes" id="UP001139521">
    <property type="component" value="Unassembled WGS sequence"/>
</dbReference>
<proteinExistence type="inferred from homology"/>
<evidence type="ECO:0000313" key="5">
    <source>
        <dbReference type="EMBL" id="MCL6219476.1"/>
    </source>
</evidence>
<evidence type="ECO:0000256" key="2">
    <source>
        <dbReference type="ARBA" id="ARBA00022448"/>
    </source>
</evidence>
<dbReference type="GO" id="GO:0022857">
    <property type="term" value="F:transmembrane transporter activity"/>
    <property type="evidence" value="ECO:0007669"/>
    <property type="project" value="InterPro"/>
</dbReference>
<dbReference type="InterPro" id="IPR058625">
    <property type="entry name" value="MdtA-like_BSH"/>
</dbReference>
<dbReference type="InterPro" id="IPR006143">
    <property type="entry name" value="RND_pump_MFP"/>
</dbReference>
<keyword evidence="2" id="KW-0813">Transport</keyword>
<dbReference type="AlphaFoldDB" id="A0A9X1ZZV5"/>
<dbReference type="InterPro" id="IPR058792">
    <property type="entry name" value="Beta-barrel_RND_2"/>
</dbReference>
<evidence type="ECO:0000256" key="1">
    <source>
        <dbReference type="ARBA" id="ARBA00009477"/>
    </source>
</evidence>
<sequence length="397" mass="44278">MKLYTILSVLLFGVLAACGNKESKEHVENGDQTEINAESEGNQHALKSVEMSTSQFDALDIKLGTVKMRNMAGMITANGQLEVPPQNEASVTTVYGATIKSINVIEGHQVKQGQVLAYISHPDIVAIQTQFLNTFNQFQLKEKEFKRQKKLYDAGVASGESFQVTTTEFQNAKEAMNGLKAQLHLLNINPDRVSQGKLAEKVPVLSPISGAVEKVNVKIGQYVSAQTELFEILNTQDVHADLMVFEKDIENVEIGQSVRLALKSRPDLEMMAKIISVGQVFEENPKAVHIHAEIEDKPNNLIPGMYLTGKIINEYHPTEAIPTEAVFTENNRDFIFKAEENNGKWRFTPVEVKTGIEDNNWITITFMEPKDKRAKFALNNAYYLQAEMNKGEGGHSH</sequence>
<dbReference type="GO" id="GO:0015679">
    <property type="term" value="P:plasma membrane copper ion transport"/>
    <property type="evidence" value="ECO:0007669"/>
    <property type="project" value="TreeGrafter"/>
</dbReference>
<reference evidence="5" key="1">
    <citation type="submission" date="2022-01" db="EMBL/GenBank/DDBJ databases">
        <title>Genome sequencing of Zunongwangia sp. M21534 genome.</title>
        <authorList>
            <person name="Chen Y."/>
            <person name="Dong C."/>
            <person name="Shao Z."/>
        </authorList>
    </citation>
    <scope>NUCLEOTIDE SEQUENCE</scope>
    <source>
        <strain evidence="5">MCCC M21534</strain>
    </source>
</reference>
<evidence type="ECO:0000259" key="4">
    <source>
        <dbReference type="Pfam" id="PF25954"/>
    </source>
</evidence>
<dbReference type="EMBL" id="JAKHSK010000021">
    <property type="protein sequence ID" value="MCL6219476.1"/>
    <property type="molecule type" value="Genomic_DNA"/>
</dbReference>
<dbReference type="GO" id="GO:0030313">
    <property type="term" value="C:cell envelope"/>
    <property type="evidence" value="ECO:0007669"/>
    <property type="project" value="TreeGrafter"/>
</dbReference>
<feature type="domain" description="CusB-like beta-barrel" evidence="4">
    <location>
        <begin position="242"/>
        <end position="311"/>
    </location>
</feature>
<organism evidence="5 6">
    <name type="scientific">Zunongwangia pacifica</name>
    <dbReference type="NCBI Taxonomy" id="2911062"/>
    <lineage>
        <taxon>Bacteria</taxon>
        <taxon>Pseudomonadati</taxon>
        <taxon>Bacteroidota</taxon>
        <taxon>Flavobacteriia</taxon>
        <taxon>Flavobacteriales</taxon>
        <taxon>Flavobacteriaceae</taxon>
        <taxon>Zunongwangia</taxon>
    </lineage>
</organism>
<dbReference type="Gene3D" id="2.40.420.20">
    <property type="match status" value="1"/>
</dbReference>
<dbReference type="Gene3D" id="2.40.30.170">
    <property type="match status" value="1"/>
</dbReference>
<dbReference type="GO" id="GO:0016020">
    <property type="term" value="C:membrane"/>
    <property type="evidence" value="ECO:0007669"/>
    <property type="project" value="InterPro"/>
</dbReference>
<dbReference type="Pfam" id="PF25954">
    <property type="entry name" value="Beta-barrel_RND_2"/>
    <property type="match status" value="1"/>
</dbReference>
<evidence type="ECO:0000313" key="6">
    <source>
        <dbReference type="Proteomes" id="UP001139521"/>
    </source>
</evidence>
<accession>A0A9X1ZZV5</accession>
<gene>
    <name evidence="5" type="ORF">L1967_14360</name>
</gene>
<dbReference type="PROSITE" id="PS51257">
    <property type="entry name" value="PROKAR_LIPOPROTEIN"/>
    <property type="match status" value="1"/>
</dbReference>
<dbReference type="NCBIfam" id="TIGR01730">
    <property type="entry name" value="RND_mfp"/>
    <property type="match status" value="1"/>
</dbReference>
<dbReference type="Pfam" id="PF25917">
    <property type="entry name" value="BSH_RND"/>
    <property type="match status" value="1"/>
</dbReference>
<comment type="caution">
    <text evidence="5">The sequence shown here is derived from an EMBL/GenBank/DDBJ whole genome shotgun (WGS) entry which is preliminary data.</text>
</comment>
<dbReference type="Gene3D" id="2.40.50.100">
    <property type="match status" value="1"/>
</dbReference>
<dbReference type="PANTHER" id="PTHR30097:SF4">
    <property type="entry name" value="SLR6042 PROTEIN"/>
    <property type="match status" value="1"/>
</dbReference>